<reference evidence="1" key="1">
    <citation type="journal article" date="2020" name="mSystems">
        <title>Genome- and Community-Level Interaction Insights into Carbon Utilization and Element Cycling Functions of Hydrothermarchaeota in Hydrothermal Sediment.</title>
        <authorList>
            <person name="Zhou Z."/>
            <person name="Liu Y."/>
            <person name="Xu W."/>
            <person name="Pan J."/>
            <person name="Luo Z.H."/>
            <person name="Li M."/>
        </authorList>
    </citation>
    <scope>NUCLEOTIDE SEQUENCE [LARGE SCALE GENOMIC DNA]</scope>
    <source>
        <strain evidence="1">HyVt-489</strain>
    </source>
</reference>
<dbReference type="AlphaFoldDB" id="A0A7C3C661"/>
<protein>
    <submittedName>
        <fullName evidence="1">DUF3089 domain-containing protein</fullName>
    </submittedName>
</protein>
<dbReference type="EMBL" id="DRMN01000386">
    <property type="protein sequence ID" value="HFB55448.1"/>
    <property type="molecule type" value="Genomic_DNA"/>
</dbReference>
<dbReference type="InterPro" id="IPR029058">
    <property type="entry name" value="AB_hydrolase_fold"/>
</dbReference>
<accession>A0A7C3C661</accession>
<sequence>MKKWGLRIGLALLVFAVLAFVFRAKISNALVKSQIGPKNEFASYTPPPAPDYTTNEGWAALPETKDGADFVPDGLEARYSVSDIAVFFIHPTTYYSKDGWNAPVDEAESRLRIDDLVMRAQASTFNYCCDVYAPRYRQATLWSYWVLESSGREALDFAYADVERAFDEFLHRIGDRPFILAGHSQGGHHLKKLLVERISGTDLHKRMVAAYPIGIAIDPVSYAQKAPDIPACATPTQTGCYVTWNSRGPKAKIWADMPGATCVNPLSWTTDHIKVSADQNPGTLAVSKVDRFEKGVTSAQCLDDRLLVGKFRSDMFDGLKLSWGRDNYHVLDYSLFYASIRQNAMDRATAYTANSAP</sequence>
<dbReference type="InterPro" id="IPR021440">
    <property type="entry name" value="DUF3089"/>
</dbReference>
<gene>
    <name evidence="1" type="ORF">ENJ46_05935</name>
</gene>
<dbReference type="Proteomes" id="UP000886042">
    <property type="component" value="Unassembled WGS sequence"/>
</dbReference>
<dbReference type="Pfam" id="PF11288">
    <property type="entry name" value="DUF3089"/>
    <property type="match status" value="1"/>
</dbReference>
<organism evidence="1">
    <name type="scientific">Hellea balneolensis</name>
    <dbReference type="NCBI Taxonomy" id="287478"/>
    <lineage>
        <taxon>Bacteria</taxon>
        <taxon>Pseudomonadati</taxon>
        <taxon>Pseudomonadota</taxon>
        <taxon>Alphaproteobacteria</taxon>
        <taxon>Maricaulales</taxon>
        <taxon>Robiginitomaculaceae</taxon>
        <taxon>Hellea</taxon>
    </lineage>
</organism>
<evidence type="ECO:0000313" key="1">
    <source>
        <dbReference type="EMBL" id="HFB55448.1"/>
    </source>
</evidence>
<proteinExistence type="predicted"/>
<comment type="caution">
    <text evidence="1">The sequence shown here is derived from an EMBL/GenBank/DDBJ whole genome shotgun (WGS) entry which is preliminary data.</text>
</comment>
<dbReference type="SUPFAM" id="SSF53474">
    <property type="entry name" value="alpha/beta-Hydrolases"/>
    <property type="match status" value="1"/>
</dbReference>
<name>A0A7C3C661_9PROT</name>